<evidence type="ECO:0000313" key="2">
    <source>
        <dbReference type="EMBL" id="KAJ3623612.1"/>
    </source>
</evidence>
<reference evidence="2" key="1">
    <citation type="journal article" date="2023" name="G3 (Bethesda)">
        <title>Whole genome assemblies of Zophobas morio and Tenebrio molitor.</title>
        <authorList>
            <person name="Kaur S."/>
            <person name="Stinson S.A."/>
            <person name="diCenzo G.C."/>
        </authorList>
    </citation>
    <scope>NUCLEOTIDE SEQUENCE</scope>
    <source>
        <strain evidence="2">QUZm001</strain>
    </source>
</reference>
<dbReference type="Proteomes" id="UP001168821">
    <property type="component" value="Unassembled WGS sequence"/>
</dbReference>
<feature type="compositionally biased region" description="Basic and acidic residues" evidence="1">
    <location>
        <begin position="72"/>
        <end position="81"/>
    </location>
</feature>
<evidence type="ECO:0000313" key="3">
    <source>
        <dbReference type="Proteomes" id="UP001168821"/>
    </source>
</evidence>
<dbReference type="AlphaFoldDB" id="A0AA38HJ49"/>
<evidence type="ECO:0000256" key="1">
    <source>
        <dbReference type="SAM" id="MobiDB-lite"/>
    </source>
</evidence>
<sequence>MEREIEKEIPEKGNSKKTLKIPREKTMTEMNLERGNNEKRDYKKRDYKKGNLKKENPGKESIQRKIVTTKRGPPENPERVNHQKGIPKKREEDAREGESLIRESKRRES</sequence>
<accession>A0AA38HJ49</accession>
<feature type="compositionally biased region" description="Basic and acidic residues" evidence="1">
    <location>
        <begin position="21"/>
        <end position="63"/>
    </location>
</feature>
<name>A0AA38HJ49_9CUCU</name>
<organism evidence="2 3">
    <name type="scientific">Zophobas morio</name>
    <dbReference type="NCBI Taxonomy" id="2755281"/>
    <lineage>
        <taxon>Eukaryota</taxon>
        <taxon>Metazoa</taxon>
        <taxon>Ecdysozoa</taxon>
        <taxon>Arthropoda</taxon>
        <taxon>Hexapoda</taxon>
        <taxon>Insecta</taxon>
        <taxon>Pterygota</taxon>
        <taxon>Neoptera</taxon>
        <taxon>Endopterygota</taxon>
        <taxon>Coleoptera</taxon>
        <taxon>Polyphaga</taxon>
        <taxon>Cucujiformia</taxon>
        <taxon>Tenebrionidae</taxon>
        <taxon>Zophobas</taxon>
    </lineage>
</organism>
<gene>
    <name evidence="2" type="ORF">Zmor_004409</name>
</gene>
<dbReference type="EMBL" id="JALNTZ010001756">
    <property type="protein sequence ID" value="KAJ3623612.1"/>
    <property type="molecule type" value="Genomic_DNA"/>
</dbReference>
<protein>
    <submittedName>
        <fullName evidence="2">Uncharacterized protein</fullName>
    </submittedName>
</protein>
<feature type="region of interest" description="Disordered" evidence="1">
    <location>
        <begin position="1"/>
        <end position="109"/>
    </location>
</feature>
<feature type="compositionally biased region" description="Basic and acidic residues" evidence="1">
    <location>
        <begin position="88"/>
        <end position="109"/>
    </location>
</feature>
<proteinExistence type="predicted"/>
<comment type="caution">
    <text evidence="2">The sequence shown here is derived from an EMBL/GenBank/DDBJ whole genome shotgun (WGS) entry which is preliminary data.</text>
</comment>
<keyword evidence="3" id="KW-1185">Reference proteome</keyword>
<feature type="compositionally biased region" description="Basic and acidic residues" evidence="1">
    <location>
        <begin position="1"/>
        <end position="14"/>
    </location>
</feature>